<dbReference type="InterPro" id="IPR037041">
    <property type="entry name" value="Trigger_fac_C_sf"/>
</dbReference>
<evidence type="ECO:0000313" key="15">
    <source>
        <dbReference type="Proteomes" id="UP000005481"/>
    </source>
</evidence>
<comment type="catalytic activity">
    <reaction evidence="1 11">
        <text>[protein]-peptidylproline (omega=180) = [protein]-peptidylproline (omega=0)</text>
        <dbReference type="Rhea" id="RHEA:16237"/>
        <dbReference type="Rhea" id="RHEA-COMP:10747"/>
        <dbReference type="Rhea" id="RHEA-COMP:10748"/>
        <dbReference type="ChEBI" id="CHEBI:83833"/>
        <dbReference type="ChEBI" id="CHEBI:83834"/>
        <dbReference type="EC" id="5.2.1.8"/>
    </reaction>
</comment>
<organism evidence="14 15">
    <name type="scientific">Anaeroglobus geminatus F0357</name>
    <dbReference type="NCBI Taxonomy" id="861450"/>
    <lineage>
        <taxon>Bacteria</taxon>
        <taxon>Bacillati</taxon>
        <taxon>Bacillota</taxon>
        <taxon>Negativicutes</taxon>
        <taxon>Veillonellales</taxon>
        <taxon>Veillonellaceae</taxon>
        <taxon>Anaeroglobus</taxon>
    </lineage>
</organism>
<dbReference type="InterPro" id="IPR005215">
    <property type="entry name" value="Trig_fac"/>
</dbReference>
<dbReference type="PANTHER" id="PTHR30560">
    <property type="entry name" value="TRIGGER FACTOR CHAPERONE AND PEPTIDYL-PROLYL CIS/TRANS ISOMERASE"/>
    <property type="match status" value="1"/>
</dbReference>
<comment type="function">
    <text evidence="10">Involved in protein export. Acts as a chaperone by maintaining the newly synthesized protein in an open conformation. Functions as a peptidyl-prolyl cis-trans isomerase.</text>
</comment>
<reference evidence="14 15" key="1">
    <citation type="submission" date="2011-08" db="EMBL/GenBank/DDBJ databases">
        <authorList>
            <person name="Weinstock G."/>
            <person name="Sodergren E."/>
            <person name="Clifton S."/>
            <person name="Fulton L."/>
            <person name="Fulton B."/>
            <person name="Courtney L."/>
            <person name="Fronick C."/>
            <person name="Harrison M."/>
            <person name="Strong C."/>
            <person name="Farmer C."/>
            <person name="Delahaunty K."/>
            <person name="Markovic C."/>
            <person name="Hall O."/>
            <person name="Minx P."/>
            <person name="Tomlinson C."/>
            <person name="Mitreva M."/>
            <person name="Hou S."/>
            <person name="Chen J."/>
            <person name="Wollam A."/>
            <person name="Pepin K.H."/>
            <person name="Johnson M."/>
            <person name="Bhonagiri V."/>
            <person name="Zhang X."/>
            <person name="Suruliraj S."/>
            <person name="Warren W."/>
            <person name="Chinwalla A."/>
            <person name="Mardis E.R."/>
            <person name="Wilson R.K."/>
        </authorList>
    </citation>
    <scope>NUCLEOTIDE SEQUENCE [LARGE SCALE GENOMIC DNA]</scope>
    <source>
        <strain evidence="14 15">F0357</strain>
    </source>
</reference>
<evidence type="ECO:0000256" key="1">
    <source>
        <dbReference type="ARBA" id="ARBA00000971"/>
    </source>
</evidence>
<dbReference type="EMBL" id="AGCJ01000005">
    <property type="protein sequence ID" value="EHM43716.1"/>
    <property type="molecule type" value="Genomic_DNA"/>
</dbReference>
<sequence length="314" mass="34503">MTKINIGIRTREEEPFIMKVTVNEVDRHKVTLHIEVPAKEAAKGAEVAVKNLANRVNIPGFRKGKAPRMVLESFLGKDAVKGEVFEVVASKAYNDALKEQDITPITEPDINRISDEKGSDFVFEATVIKKPEVALGEYKGIKAAKEEVKVTEENIAEELVNLQKTHAKLAPAPEGAKAENGDYAVIDFKGSIDGVPFEGGEGKAYPLQIGSGSFISGFEEQLIGLKAGESKEVKVSFPEDYFQKDLAGKEAVFAVTVQDIKRSELPPVDADFAELAGKFKSVDELKEDIRRRLEKNGRFKVTEAFNNTAFEDGD</sequence>
<dbReference type="NCBIfam" id="TIGR00115">
    <property type="entry name" value="tig"/>
    <property type="match status" value="1"/>
</dbReference>
<dbReference type="HOGENOM" id="CLU_033058_2_1_9"/>
<dbReference type="Pfam" id="PF05697">
    <property type="entry name" value="Trigger_N"/>
    <property type="match status" value="1"/>
</dbReference>
<dbReference type="STRING" id="861450.HMPREF0080_00153"/>
<evidence type="ECO:0000256" key="3">
    <source>
        <dbReference type="ARBA" id="ARBA00005464"/>
    </source>
</evidence>
<gene>
    <name evidence="14" type="ORF">HMPREF0080_00153</name>
</gene>
<evidence type="ECO:0000256" key="8">
    <source>
        <dbReference type="ARBA" id="ARBA00023235"/>
    </source>
</evidence>
<keyword evidence="15" id="KW-1185">Reference proteome</keyword>
<evidence type="ECO:0000256" key="7">
    <source>
        <dbReference type="ARBA" id="ARBA00023186"/>
    </source>
</evidence>
<comment type="similarity">
    <text evidence="3 12">Belongs to the FKBP-type PPIase family. Tig subfamily.</text>
</comment>
<dbReference type="GO" id="GO:0005737">
    <property type="term" value="C:cytoplasm"/>
    <property type="evidence" value="ECO:0007669"/>
    <property type="project" value="UniProtKB-SubCell"/>
</dbReference>
<evidence type="ECO:0000256" key="9">
    <source>
        <dbReference type="ARBA" id="ARBA00023306"/>
    </source>
</evidence>
<dbReference type="InterPro" id="IPR046357">
    <property type="entry name" value="PPIase_dom_sf"/>
</dbReference>
<dbReference type="GO" id="GO:0003755">
    <property type="term" value="F:peptidyl-prolyl cis-trans isomerase activity"/>
    <property type="evidence" value="ECO:0007669"/>
    <property type="project" value="UniProtKB-KW"/>
</dbReference>
<comment type="caution">
    <text evidence="14">The sequence shown here is derived from an EMBL/GenBank/DDBJ whole genome shotgun (WGS) entry which is preliminary data.</text>
</comment>
<dbReference type="Proteomes" id="UP000005481">
    <property type="component" value="Unassembled WGS sequence"/>
</dbReference>
<dbReference type="PATRIC" id="fig|861450.3.peg.146"/>
<dbReference type="GO" id="GO:0043335">
    <property type="term" value="P:protein unfolding"/>
    <property type="evidence" value="ECO:0007669"/>
    <property type="project" value="TreeGrafter"/>
</dbReference>
<proteinExistence type="inferred from homology"/>
<dbReference type="GO" id="GO:0051301">
    <property type="term" value="P:cell division"/>
    <property type="evidence" value="ECO:0007669"/>
    <property type="project" value="UniProtKB-KW"/>
</dbReference>
<evidence type="ECO:0000256" key="12">
    <source>
        <dbReference type="RuleBase" id="RU003914"/>
    </source>
</evidence>
<keyword evidence="6 11" id="KW-0697">Rotamase</keyword>
<dbReference type="FunFam" id="3.10.50.40:FF:000001">
    <property type="entry name" value="Trigger factor"/>
    <property type="match status" value="1"/>
</dbReference>
<dbReference type="PROSITE" id="PS50059">
    <property type="entry name" value="FKBP_PPIASE"/>
    <property type="match status" value="1"/>
</dbReference>
<evidence type="ECO:0000256" key="11">
    <source>
        <dbReference type="PROSITE-ProRule" id="PRU00277"/>
    </source>
</evidence>
<keyword evidence="9 12" id="KW-0131">Cell cycle</keyword>
<evidence type="ECO:0000313" key="14">
    <source>
        <dbReference type="EMBL" id="EHM43716.1"/>
    </source>
</evidence>
<dbReference type="InterPro" id="IPR008881">
    <property type="entry name" value="Trigger_fac_ribosome-bd_bac"/>
</dbReference>
<dbReference type="Gene3D" id="3.10.50.40">
    <property type="match status" value="1"/>
</dbReference>
<dbReference type="InterPro" id="IPR001179">
    <property type="entry name" value="PPIase_FKBP_dom"/>
</dbReference>
<dbReference type="Gene3D" id="3.30.70.1050">
    <property type="entry name" value="Trigger factor ribosome-binding domain"/>
    <property type="match status" value="1"/>
</dbReference>
<accession>G9YEU3</accession>
<comment type="subcellular location">
    <subcellularLocation>
        <location evidence="2">Cytoplasm</location>
    </subcellularLocation>
</comment>
<name>G9YEU3_9FIRM</name>
<keyword evidence="5 12" id="KW-0132">Cell division</keyword>
<evidence type="ECO:0000259" key="13">
    <source>
        <dbReference type="PROSITE" id="PS50059"/>
    </source>
</evidence>
<dbReference type="GO" id="GO:0044183">
    <property type="term" value="F:protein folding chaperone"/>
    <property type="evidence" value="ECO:0007669"/>
    <property type="project" value="TreeGrafter"/>
</dbReference>
<dbReference type="PANTHER" id="PTHR30560:SF3">
    <property type="entry name" value="TRIGGER FACTOR-LIKE PROTEIN TIG, CHLOROPLASTIC"/>
    <property type="match status" value="1"/>
</dbReference>
<dbReference type="SUPFAM" id="SSF54534">
    <property type="entry name" value="FKBP-like"/>
    <property type="match status" value="1"/>
</dbReference>
<feature type="domain" description="PPIase FKBP-type" evidence="13">
    <location>
        <begin position="181"/>
        <end position="266"/>
    </location>
</feature>
<evidence type="ECO:0000256" key="6">
    <source>
        <dbReference type="ARBA" id="ARBA00023110"/>
    </source>
</evidence>
<dbReference type="Gene3D" id="1.10.3120.10">
    <property type="entry name" value="Trigger factor, C-terminal domain"/>
    <property type="match status" value="1"/>
</dbReference>
<evidence type="ECO:0000256" key="2">
    <source>
        <dbReference type="ARBA" id="ARBA00004496"/>
    </source>
</evidence>
<dbReference type="Pfam" id="PF00254">
    <property type="entry name" value="FKBP_C"/>
    <property type="match status" value="1"/>
</dbReference>
<evidence type="ECO:0000256" key="5">
    <source>
        <dbReference type="ARBA" id="ARBA00022618"/>
    </source>
</evidence>
<dbReference type="GO" id="GO:0051083">
    <property type="term" value="P:'de novo' cotranslational protein folding"/>
    <property type="evidence" value="ECO:0007669"/>
    <property type="project" value="TreeGrafter"/>
</dbReference>
<keyword evidence="8 11" id="KW-0413">Isomerase</keyword>
<protein>
    <recommendedName>
        <fullName evidence="4 12">Trigger factor</fullName>
    </recommendedName>
</protein>
<dbReference type="GO" id="GO:0015031">
    <property type="term" value="P:protein transport"/>
    <property type="evidence" value="ECO:0007669"/>
    <property type="project" value="InterPro"/>
</dbReference>
<evidence type="ECO:0000256" key="4">
    <source>
        <dbReference type="ARBA" id="ARBA00016902"/>
    </source>
</evidence>
<dbReference type="SUPFAM" id="SSF102735">
    <property type="entry name" value="Trigger factor ribosome-binding domain"/>
    <property type="match status" value="1"/>
</dbReference>
<dbReference type="GO" id="GO:0043022">
    <property type="term" value="F:ribosome binding"/>
    <property type="evidence" value="ECO:0007669"/>
    <property type="project" value="TreeGrafter"/>
</dbReference>
<dbReference type="InterPro" id="IPR036611">
    <property type="entry name" value="Trigger_fac_ribosome-bd_sf"/>
</dbReference>
<dbReference type="AlphaFoldDB" id="G9YEU3"/>
<dbReference type="eggNOG" id="COG0544">
    <property type="taxonomic scope" value="Bacteria"/>
</dbReference>
<keyword evidence="7 12" id="KW-0143">Chaperone</keyword>
<evidence type="ECO:0000256" key="10">
    <source>
        <dbReference type="ARBA" id="ARBA00024849"/>
    </source>
</evidence>